<dbReference type="Proteomes" id="UP001372338">
    <property type="component" value="Unassembled WGS sequence"/>
</dbReference>
<comment type="caution">
    <text evidence="2">The sequence shown here is derived from an EMBL/GenBank/DDBJ whole genome shotgun (WGS) entry which is preliminary data.</text>
</comment>
<accession>A0AAN9HU47</accession>
<protein>
    <submittedName>
        <fullName evidence="2">Uncharacterized protein</fullName>
    </submittedName>
</protein>
<organism evidence="2 3">
    <name type="scientific">Crotalaria pallida</name>
    <name type="common">Smooth rattlebox</name>
    <name type="synonym">Crotalaria striata</name>
    <dbReference type="NCBI Taxonomy" id="3830"/>
    <lineage>
        <taxon>Eukaryota</taxon>
        <taxon>Viridiplantae</taxon>
        <taxon>Streptophyta</taxon>
        <taxon>Embryophyta</taxon>
        <taxon>Tracheophyta</taxon>
        <taxon>Spermatophyta</taxon>
        <taxon>Magnoliopsida</taxon>
        <taxon>eudicotyledons</taxon>
        <taxon>Gunneridae</taxon>
        <taxon>Pentapetalae</taxon>
        <taxon>rosids</taxon>
        <taxon>fabids</taxon>
        <taxon>Fabales</taxon>
        <taxon>Fabaceae</taxon>
        <taxon>Papilionoideae</taxon>
        <taxon>50 kb inversion clade</taxon>
        <taxon>genistoids sensu lato</taxon>
        <taxon>core genistoids</taxon>
        <taxon>Crotalarieae</taxon>
        <taxon>Crotalaria</taxon>
    </lineage>
</organism>
<dbReference type="AlphaFoldDB" id="A0AAN9HU47"/>
<evidence type="ECO:0000313" key="3">
    <source>
        <dbReference type="Proteomes" id="UP001372338"/>
    </source>
</evidence>
<dbReference type="EMBL" id="JAYWIO010000008">
    <property type="protein sequence ID" value="KAK7245358.1"/>
    <property type="molecule type" value="Genomic_DNA"/>
</dbReference>
<evidence type="ECO:0000256" key="1">
    <source>
        <dbReference type="SAM" id="Phobius"/>
    </source>
</evidence>
<keyword evidence="1" id="KW-1133">Transmembrane helix</keyword>
<proteinExistence type="predicted"/>
<keyword evidence="1" id="KW-0812">Transmembrane</keyword>
<keyword evidence="1" id="KW-0472">Membrane</keyword>
<gene>
    <name evidence="2" type="ORF">RIF29_40198</name>
</gene>
<name>A0AAN9HU47_CROPI</name>
<evidence type="ECO:0000313" key="2">
    <source>
        <dbReference type="EMBL" id="KAK7245358.1"/>
    </source>
</evidence>
<keyword evidence="3" id="KW-1185">Reference proteome</keyword>
<reference evidence="2 3" key="1">
    <citation type="submission" date="2024-01" db="EMBL/GenBank/DDBJ databases">
        <title>The genomes of 5 underutilized Papilionoideae crops provide insights into root nodulation and disease resistanc.</title>
        <authorList>
            <person name="Yuan L."/>
        </authorList>
    </citation>
    <scope>NUCLEOTIDE SEQUENCE [LARGE SCALE GENOMIC DNA]</scope>
    <source>
        <strain evidence="2">ZHUSHIDOU_FW_LH</strain>
        <tissue evidence="2">Leaf</tissue>
    </source>
</reference>
<feature type="transmembrane region" description="Helical" evidence="1">
    <location>
        <begin position="7"/>
        <end position="31"/>
    </location>
</feature>
<sequence>MFKINSRVCFFILLIEYASLLFSPFLLSVYVEFSHVKRQGNMVPAHARMIEIGALENISRCCHGTC</sequence>